<feature type="compositionally biased region" description="Pro residues" evidence="1">
    <location>
        <begin position="32"/>
        <end position="47"/>
    </location>
</feature>
<keyword evidence="2" id="KW-1133">Transmembrane helix</keyword>
<dbReference type="AlphaFoldDB" id="A0AAU7APL5"/>
<keyword evidence="2" id="KW-0472">Membrane</keyword>
<protein>
    <recommendedName>
        <fullName evidence="4">DUF2892 domain-containing protein</fullName>
    </recommendedName>
</protein>
<reference evidence="3" key="1">
    <citation type="submission" date="2022-12" db="EMBL/GenBank/DDBJ databases">
        <title>Paraconexibacter alkalitolerans sp. nov. and Baekduia alba sp. nov., isolated from soil and emended description of the genera Paraconexibacter (Chun et al., 2020) and Baekduia (An et al., 2020).</title>
        <authorList>
            <person name="Vieira S."/>
            <person name="Huber K.J."/>
            <person name="Geppert A."/>
            <person name="Wolf J."/>
            <person name="Neumann-Schaal M."/>
            <person name="Muesken M."/>
            <person name="Overmann J."/>
        </authorList>
    </citation>
    <scope>NUCLEOTIDE SEQUENCE</scope>
    <source>
        <strain evidence="3">AEG42_29</strain>
    </source>
</reference>
<feature type="region of interest" description="Disordered" evidence="1">
    <location>
        <begin position="171"/>
        <end position="213"/>
    </location>
</feature>
<dbReference type="EMBL" id="CP114014">
    <property type="protein sequence ID" value="XAY03444.1"/>
    <property type="molecule type" value="Genomic_DNA"/>
</dbReference>
<feature type="compositionally biased region" description="Polar residues" evidence="1">
    <location>
        <begin position="179"/>
        <end position="191"/>
    </location>
</feature>
<dbReference type="RefSeq" id="WP_354700001.1">
    <property type="nucleotide sequence ID" value="NZ_CP114014.1"/>
</dbReference>
<proteinExistence type="predicted"/>
<evidence type="ECO:0000256" key="2">
    <source>
        <dbReference type="SAM" id="Phobius"/>
    </source>
</evidence>
<evidence type="ECO:0000256" key="1">
    <source>
        <dbReference type="SAM" id="MobiDB-lite"/>
    </source>
</evidence>
<feature type="compositionally biased region" description="Pro residues" evidence="1">
    <location>
        <begin position="9"/>
        <end position="18"/>
    </location>
</feature>
<feature type="transmembrane region" description="Helical" evidence="2">
    <location>
        <begin position="85"/>
        <end position="103"/>
    </location>
</feature>
<gene>
    <name evidence="3" type="ORF">DSM112329_00259</name>
</gene>
<organism evidence="3">
    <name type="scientific">Paraconexibacter sp. AEG42_29</name>
    <dbReference type="NCBI Taxonomy" id="2997339"/>
    <lineage>
        <taxon>Bacteria</taxon>
        <taxon>Bacillati</taxon>
        <taxon>Actinomycetota</taxon>
        <taxon>Thermoleophilia</taxon>
        <taxon>Solirubrobacterales</taxon>
        <taxon>Paraconexibacteraceae</taxon>
        <taxon>Paraconexibacter</taxon>
    </lineage>
</organism>
<name>A0AAU7APL5_9ACTN</name>
<evidence type="ECO:0000313" key="3">
    <source>
        <dbReference type="EMBL" id="XAY03444.1"/>
    </source>
</evidence>
<evidence type="ECO:0008006" key="4">
    <source>
        <dbReference type="Google" id="ProtNLM"/>
    </source>
</evidence>
<accession>A0AAU7APL5</accession>
<feature type="region of interest" description="Disordered" evidence="1">
    <location>
        <begin position="1"/>
        <end position="52"/>
    </location>
</feature>
<sequence>MSDASATPTTPPAEPAPPVVTFEDVGKAEPVAGPPTEPAAPWPPAPTGPSKTERLLDRTEVLLDKGARQAGRGLRVIVRELSERRGLRTVLLGLLITLLGLHLGSGSALSVPLIVLGVGMLIVGAMGPRLRGHVGLDFGPEGTAITMHTHIAPPGRRLAAEPGEASVIQLPPRPHISLVPTTPRKQATDPAQSPPEAVGSVEPADADVVESTGETVEIDVAQLRKLLADADRAAG</sequence>
<keyword evidence="2" id="KW-0812">Transmembrane</keyword>
<dbReference type="KEGG" id="parq:DSM112329_00259"/>